<protein>
    <recommendedName>
        <fullName evidence="4 10">4-alpha-glucanotransferase</fullName>
        <ecNumber evidence="3 10">2.4.1.25</ecNumber>
    </recommendedName>
    <alternativeName>
        <fullName evidence="8 10">Amylomaltase</fullName>
    </alternativeName>
    <alternativeName>
        <fullName evidence="9 10">Disproportionating enzyme</fullName>
    </alternativeName>
</protein>
<sequence>MGSLVGSLDLAESISMTDFHNADPDTLRRMAERAGIALHYTSFWGESREVPHQVLEKALTAMGSHADASAIPSPIVVEEGQPWVIDLGHASPWRLVTSEVEAQETVCEGSGPSAQLPASLRAGYYLLTGTPVERFVIVAPSRCWSPEPLRHGERWWGLSVQLYALRSERNWGIGDFTDLAELIATAAAQGAAFLGLSPLHALRMDRPNEASPYSPSSRLALNPLFIDVSATPEFLRCTRAQALWADGVFQQRLQALREADAVHYEGVASVKEEVLSLLWADFLHNDWKPLSPRGLAFQTFMQEHGATLGPHALFEAVQIHLSRSSPDVWGWPAWPEALQDPAGAGAQEFSREHAELVAYRMWLQWVAHTQLVQASERARALMPLGLYCDLAVGANDGGSETWTSQALYARGMHVGAPPDPLNTQGQDWGLPPLNPVALTVARFMPIRRLLHAVMQSAGALRMDHVMALMRLFWTHAGEGTYVTYPLEALMAVLAIESHRHRCLVIGEDLGNVAPQMREAMAQRDLLSYRPLIFERMDGGTFRPPAQWPARALAVVSTHDLPTLRGYWAGEDIEVQRRLGWLQDSEAHARSLIERAQDRVRLLMALQEEGLLPEGATVDAQSVPEATSEFIAAVHAYLARTPCWLAAVQIEDAIGQLEQVNVPGSTEDMQPNWRRRLTVPVDRLATNPCFLAVAAAMREHRGRPAMQHPAEELPALETADIPLATYRVQFHKDNTFAHMTGAVPYLKALGVSHLYSSPYLKAAPGSMHGYNVVDPTQLNPEIGTDESHAALCDALKASGLGQLLDIVPNHMGVMEASNPWWKDVMEHGKASVHATYFDIEWEPASESLQGRVLLPMLGAQFGQVLEAGELRLDFDADTGQFVVRYWDHRLPIDPCHYARIFAALPAPVPDGDSDAGSAAQVHSLIDAFGRLPDRNSTSEAERTVRLRDSALHQLRLADLVAANPWLRQWIAACLEKWNGHQGQPESFDALDELLRDQAYRLADWRVAGDDINYRRFFDVNSLAALRMEDPSVFEAAHACIFRWLAEGRISGLRIDHPDGLAHPAQYFERLQRRYSALSRAAGQQPRALYVVVEKILADHEPLPPDWPVHGSTGYRFGSLVNGLFVDPASQAAFDDAYTSFTGDRKEFEEAVYECKKHIIETSLYSDLGWLADTLYRIAQADRRTIDFTRNQLRLALTEVAAVFPVYRTYLVPDDTAASDTDKRHVEWAISAARRHMGTSEGGVLAYLQSVLLGNAGSAPQLRSRFIRRWQQFTAPVMAKSVEDTVFYRYVRLVSLNEVGSEPRRFGLTCAAFHQANQQRARHLPNDLLATSTHDSKRSEDLRARLNVLSEIPALWEDTALQLRELGSRFCSEVDGAEAPRPHDLWALYQALVGIWPTHATQPQERAELRERIQQYMVKAMREAKQETNWLFPNESYEAAVARYIDGALATERFVRELESFVQSIAPYGFRNSLCQLALKLTVPGVPDIYQGCEQWNFSLVDPDNRRPVDFMSLESSLKNLQSLYDGSYPKPSDWAKLMGPIPSPEAKQLVTWRLLQLRQCLPELFRQSTYLPLSLEGPCADHAFAFARIRDGKAIVVVCARLLYGLAAMGWRGTQLHVTSAHPALAKTVRWENWLTGRAFEPPKNQGWDMEELLGEIVPDRPSLPFAVLAGRESEE</sequence>
<keyword evidence="6 10" id="KW-0808">Transferase</keyword>
<evidence type="ECO:0000256" key="1">
    <source>
        <dbReference type="ARBA" id="ARBA00000439"/>
    </source>
</evidence>
<evidence type="ECO:0000256" key="5">
    <source>
        <dbReference type="ARBA" id="ARBA00022676"/>
    </source>
</evidence>
<evidence type="ECO:0000313" key="12">
    <source>
        <dbReference type="EMBL" id="SFD55106.1"/>
    </source>
</evidence>
<gene>
    <name evidence="12" type="ORF">SAMN04489710_103214</name>
</gene>
<dbReference type="NCBIfam" id="TIGR02401">
    <property type="entry name" value="trehalose_TreY"/>
    <property type="match status" value="1"/>
</dbReference>
<proteinExistence type="inferred from homology"/>
<dbReference type="CDD" id="cd11336">
    <property type="entry name" value="AmyAc_MTSase"/>
    <property type="match status" value="1"/>
</dbReference>
<dbReference type="Proteomes" id="UP000199517">
    <property type="component" value="Unassembled WGS sequence"/>
</dbReference>
<dbReference type="SUPFAM" id="SSF51445">
    <property type="entry name" value="(Trans)glycosidases"/>
    <property type="match status" value="2"/>
</dbReference>
<keyword evidence="13" id="KW-1185">Reference proteome</keyword>
<keyword evidence="7 10" id="KW-0119">Carbohydrate metabolism</keyword>
<evidence type="ECO:0000256" key="10">
    <source>
        <dbReference type="RuleBase" id="RU361207"/>
    </source>
</evidence>
<organism evidence="12 13">
    <name type="scientific">Paracidovorax konjaci</name>
    <dbReference type="NCBI Taxonomy" id="32040"/>
    <lineage>
        <taxon>Bacteria</taxon>
        <taxon>Pseudomonadati</taxon>
        <taxon>Pseudomonadota</taxon>
        <taxon>Betaproteobacteria</taxon>
        <taxon>Burkholderiales</taxon>
        <taxon>Comamonadaceae</taxon>
        <taxon>Paracidovorax</taxon>
    </lineage>
</organism>
<accession>A0A1I1T936</accession>
<evidence type="ECO:0000256" key="3">
    <source>
        <dbReference type="ARBA" id="ARBA00012560"/>
    </source>
</evidence>
<dbReference type="Pfam" id="PF02446">
    <property type="entry name" value="Glyco_hydro_77"/>
    <property type="match status" value="1"/>
</dbReference>
<comment type="catalytic activity">
    <reaction evidence="1 10">
        <text>Transfers a segment of a (1-&gt;4)-alpha-D-glucan to a new position in an acceptor, which may be glucose or a (1-&gt;4)-alpha-D-glucan.</text>
        <dbReference type="EC" id="2.4.1.25"/>
    </reaction>
</comment>
<dbReference type="PANTHER" id="PTHR32438:SF5">
    <property type="entry name" value="4-ALPHA-GLUCANOTRANSFERASE DPE1, CHLOROPLASTIC_AMYLOPLASTIC"/>
    <property type="match status" value="1"/>
</dbReference>
<dbReference type="GO" id="GO:0005975">
    <property type="term" value="P:carbohydrate metabolic process"/>
    <property type="evidence" value="ECO:0007669"/>
    <property type="project" value="InterPro"/>
</dbReference>
<dbReference type="NCBIfam" id="TIGR00217">
    <property type="entry name" value="malQ"/>
    <property type="match status" value="1"/>
</dbReference>
<dbReference type="RefSeq" id="WP_245783552.1">
    <property type="nucleotide sequence ID" value="NZ_FOMQ01000003.1"/>
</dbReference>
<dbReference type="GO" id="GO:0004134">
    <property type="term" value="F:4-alpha-glucanotransferase activity"/>
    <property type="evidence" value="ECO:0007669"/>
    <property type="project" value="UniProtKB-EC"/>
</dbReference>
<dbReference type="InterPro" id="IPR017853">
    <property type="entry name" value="GH"/>
</dbReference>
<name>A0A1I1T936_9BURK</name>
<keyword evidence="5 10" id="KW-0328">Glycosyltransferase</keyword>
<feature type="domain" description="Glycosyl hydrolase family 13 catalytic" evidence="11">
    <location>
        <begin position="723"/>
        <end position="1232"/>
    </location>
</feature>
<dbReference type="STRING" id="32040.SAMN04489710_103214"/>
<comment type="similarity">
    <text evidence="2 10">Belongs to the disproportionating enzyme family.</text>
</comment>
<reference evidence="13" key="1">
    <citation type="submission" date="2016-10" db="EMBL/GenBank/DDBJ databases">
        <authorList>
            <person name="Varghese N."/>
            <person name="Submissions S."/>
        </authorList>
    </citation>
    <scope>NUCLEOTIDE SEQUENCE [LARGE SCALE GENOMIC DNA]</scope>
    <source>
        <strain evidence="13">DSM 7481</strain>
    </source>
</reference>
<evidence type="ECO:0000259" key="11">
    <source>
        <dbReference type="SMART" id="SM00642"/>
    </source>
</evidence>
<dbReference type="Gene3D" id="3.20.20.80">
    <property type="entry name" value="Glycosidases"/>
    <property type="match status" value="5"/>
</dbReference>
<dbReference type="InterPro" id="IPR012767">
    <property type="entry name" value="Trehalose_TreY"/>
</dbReference>
<dbReference type="EMBL" id="FOMQ01000003">
    <property type="protein sequence ID" value="SFD55106.1"/>
    <property type="molecule type" value="Genomic_DNA"/>
</dbReference>
<evidence type="ECO:0000256" key="7">
    <source>
        <dbReference type="ARBA" id="ARBA00023277"/>
    </source>
</evidence>
<evidence type="ECO:0000256" key="2">
    <source>
        <dbReference type="ARBA" id="ARBA00005684"/>
    </source>
</evidence>
<dbReference type="PANTHER" id="PTHR32438">
    <property type="entry name" value="4-ALPHA-GLUCANOTRANSFERASE DPE1, CHLOROPLASTIC/AMYLOPLASTIC"/>
    <property type="match status" value="1"/>
</dbReference>
<dbReference type="InterPro" id="IPR003385">
    <property type="entry name" value="Glyco_hydro_77"/>
</dbReference>
<dbReference type="NCBIfam" id="NF011077">
    <property type="entry name" value="PRK14507.1"/>
    <property type="match status" value="1"/>
</dbReference>
<evidence type="ECO:0000256" key="8">
    <source>
        <dbReference type="ARBA" id="ARBA00031423"/>
    </source>
</evidence>
<dbReference type="EC" id="2.4.1.25" evidence="3 10"/>
<dbReference type="SMART" id="SM00642">
    <property type="entry name" value="Aamy"/>
    <property type="match status" value="1"/>
</dbReference>
<dbReference type="Pfam" id="PF00128">
    <property type="entry name" value="Alpha-amylase"/>
    <property type="match status" value="1"/>
</dbReference>
<evidence type="ECO:0000313" key="13">
    <source>
        <dbReference type="Proteomes" id="UP000199517"/>
    </source>
</evidence>
<dbReference type="InterPro" id="IPR006047">
    <property type="entry name" value="GH13_cat_dom"/>
</dbReference>
<evidence type="ECO:0000256" key="9">
    <source>
        <dbReference type="ARBA" id="ARBA00031501"/>
    </source>
</evidence>
<evidence type="ECO:0000256" key="4">
    <source>
        <dbReference type="ARBA" id="ARBA00020295"/>
    </source>
</evidence>
<evidence type="ECO:0000256" key="6">
    <source>
        <dbReference type="ARBA" id="ARBA00022679"/>
    </source>
</evidence>